<evidence type="ECO:0000313" key="1">
    <source>
        <dbReference type="EMBL" id="SNT60311.1"/>
    </source>
</evidence>
<reference evidence="1 2" key="1">
    <citation type="submission" date="2017-06" db="EMBL/GenBank/DDBJ databases">
        <authorList>
            <person name="Kim H.J."/>
            <person name="Triplett B.A."/>
        </authorList>
    </citation>
    <scope>NUCLEOTIDE SEQUENCE [LARGE SCALE GENOMIC DNA]</scope>
    <source>
        <strain evidence="1 2">CGMCC 4.2132</strain>
    </source>
</reference>
<dbReference type="AlphaFoldDB" id="A0A239NZJ1"/>
<dbReference type="EMBL" id="FZOD01000077">
    <property type="protein sequence ID" value="SNT60311.1"/>
    <property type="molecule type" value="Genomic_DNA"/>
</dbReference>
<protein>
    <submittedName>
        <fullName evidence="1">Uncharacterized protein</fullName>
    </submittedName>
</protein>
<gene>
    <name evidence="1" type="ORF">SAMN05216276_107713</name>
</gene>
<accession>A0A239NZJ1</accession>
<keyword evidence="2" id="KW-1185">Reference proteome</keyword>
<organism evidence="1 2">
    <name type="scientific">Streptosporangium subroseum</name>
    <dbReference type="NCBI Taxonomy" id="106412"/>
    <lineage>
        <taxon>Bacteria</taxon>
        <taxon>Bacillati</taxon>
        <taxon>Actinomycetota</taxon>
        <taxon>Actinomycetes</taxon>
        <taxon>Streptosporangiales</taxon>
        <taxon>Streptosporangiaceae</taxon>
        <taxon>Streptosporangium</taxon>
    </lineage>
</organism>
<proteinExistence type="predicted"/>
<sequence>MIGPARLTAREVAVTDRTPNWLQAAESPSVRAARMNLANVLAAQVDSARHLPLLQQPLLNWHEGDAMARLLDELATVLGDEPLAELAGELADQLRDRLGPMPGYDPEAMVAAVLANVERRLNLETPPDAS</sequence>
<dbReference type="Proteomes" id="UP000198282">
    <property type="component" value="Unassembled WGS sequence"/>
</dbReference>
<evidence type="ECO:0000313" key="2">
    <source>
        <dbReference type="Proteomes" id="UP000198282"/>
    </source>
</evidence>
<name>A0A239NZJ1_9ACTN</name>